<evidence type="ECO:0000259" key="3">
    <source>
        <dbReference type="PROSITE" id="PS51468"/>
    </source>
</evidence>
<evidence type="ECO:0000256" key="1">
    <source>
        <dbReference type="SAM" id="MobiDB-lite"/>
    </source>
</evidence>
<dbReference type="SMART" id="SM00327">
    <property type="entry name" value="VWA"/>
    <property type="match status" value="1"/>
</dbReference>
<feature type="compositionally biased region" description="Basic and acidic residues" evidence="1">
    <location>
        <begin position="51"/>
        <end position="60"/>
    </location>
</feature>
<dbReference type="InterPro" id="IPR002035">
    <property type="entry name" value="VWF_A"/>
</dbReference>
<dbReference type="PROSITE" id="PS50234">
    <property type="entry name" value="VWFA"/>
    <property type="match status" value="1"/>
</dbReference>
<dbReference type="SMART" id="SM00609">
    <property type="entry name" value="VIT"/>
    <property type="match status" value="1"/>
</dbReference>
<comment type="caution">
    <text evidence="4">The sequence shown here is derived from an EMBL/GenBank/DDBJ whole genome shotgun (WGS) entry which is preliminary data.</text>
</comment>
<sequence>MTEGVSIPGIWWSSTNSFEAGLLDPREPLPPNSNHDVRLGECDFDTGSPRHRVDDSETTKPKRVLPPLSVSVTGRILHNSARISTLHVFYNKTDAAIENSSYYFVLPAGWMVVKFECRTGCQKIMRSRVEREKEAQNFFHDATTSGETAGLLKQVTRNIFGAKLGNIPARTKVKMELTFIAQLEVTEDNYARLVIPMFLAPRPTSLPSGKSHYSSLTDLPQRFIIEIQLEGDLENLRVNSPSHEIRVEKLCPPRNVTSWNALVGANSQEITEKSVVTWQGGPDCLDGEFILEIENKKIDRIQAWKETHDDINIGQQALMVTFPPIVPRKNTYSTRNGELIFVTDCSGSMTDKMEILISMMTFLLKGVPLGWKFNIWRFGSRQDRLWPHSHDYSSQSLETALAYVQAALRPDLEGSDLLPALTEILSTRDPLGRTEIILITDGKLWYMDKIIQYLRRARVDDNRVRFFALGLGEDIARRDIQRIAMSGAGYADIVRTTQVNREAIAVHMMHAALSQHNNLEDIEFTSSSGTRYRGNDGTIFTTILHGLR</sequence>
<evidence type="ECO:0000313" key="5">
    <source>
        <dbReference type="Proteomes" id="UP001305414"/>
    </source>
</evidence>
<keyword evidence="5" id="KW-1185">Reference proteome</keyword>
<proteinExistence type="predicted"/>
<dbReference type="SUPFAM" id="SSF53300">
    <property type="entry name" value="vWA-like"/>
    <property type="match status" value="1"/>
</dbReference>
<reference evidence="4 5" key="1">
    <citation type="submission" date="2023-10" db="EMBL/GenBank/DDBJ databases">
        <title>Draft genome sequence of Xylaria bambusicola isolate GMP-LS, the root and basal stem rot pathogen of sugarcane in Indonesia.</title>
        <authorList>
            <person name="Selvaraj P."/>
            <person name="Muralishankar V."/>
            <person name="Muruganantham S."/>
            <person name="Sp S."/>
            <person name="Haryani S."/>
            <person name="Lau K.J.X."/>
            <person name="Naqvi N.I."/>
        </authorList>
    </citation>
    <scope>NUCLEOTIDE SEQUENCE [LARGE SCALE GENOMIC DNA]</scope>
    <source>
        <strain evidence="4">GMP-LS</strain>
    </source>
</reference>
<dbReference type="PANTHER" id="PTHR45737:SF6">
    <property type="entry name" value="VON WILLEBRAND FACTOR A DOMAIN-CONTAINING PROTEIN 5A"/>
    <property type="match status" value="1"/>
</dbReference>
<gene>
    <name evidence="4" type="ORF">RRF57_007776</name>
</gene>
<organism evidence="4 5">
    <name type="scientific">Xylaria bambusicola</name>
    <dbReference type="NCBI Taxonomy" id="326684"/>
    <lineage>
        <taxon>Eukaryota</taxon>
        <taxon>Fungi</taxon>
        <taxon>Dikarya</taxon>
        <taxon>Ascomycota</taxon>
        <taxon>Pezizomycotina</taxon>
        <taxon>Sordariomycetes</taxon>
        <taxon>Xylariomycetidae</taxon>
        <taxon>Xylariales</taxon>
        <taxon>Xylariaceae</taxon>
        <taxon>Xylaria</taxon>
    </lineage>
</organism>
<dbReference type="Pfam" id="PF13768">
    <property type="entry name" value="VWA_3"/>
    <property type="match status" value="1"/>
</dbReference>
<feature type="domain" description="VIT" evidence="3">
    <location>
        <begin position="51"/>
        <end position="181"/>
    </location>
</feature>
<dbReference type="AlphaFoldDB" id="A0AAN7Z7R6"/>
<feature type="domain" description="VWFA" evidence="2">
    <location>
        <begin position="338"/>
        <end position="522"/>
    </location>
</feature>
<name>A0AAN7Z7R6_9PEZI</name>
<dbReference type="InterPro" id="IPR036465">
    <property type="entry name" value="vWFA_dom_sf"/>
</dbReference>
<evidence type="ECO:0000259" key="2">
    <source>
        <dbReference type="PROSITE" id="PS50234"/>
    </source>
</evidence>
<dbReference type="EMBL" id="JAWHQM010000022">
    <property type="protein sequence ID" value="KAK5632062.1"/>
    <property type="molecule type" value="Genomic_DNA"/>
</dbReference>
<dbReference type="Gene3D" id="3.40.50.410">
    <property type="entry name" value="von Willebrand factor, type A domain"/>
    <property type="match status" value="1"/>
</dbReference>
<evidence type="ECO:0008006" key="6">
    <source>
        <dbReference type="Google" id="ProtNLM"/>
    </source>
</evidence>
<dbReference type="PANTHER" id="PTHR45737">
    <property type="entry name" value="VON WILLEBRAND FACTOR A DOMAIN-CONTAINING PROTEIN 5A"/>
    <property type="match status" value="1"/>
</dbReference>
<accession>A0AAN7Z7R6</accession>
<dbReference type="InterPro" id="IPR013694">
    <property type="entry name" value="VIT"/>
</dbReference>
<evidence type="ECO:0000313" key="4">
    <source>
        <dbReference type="EMBL" id="KAK5632062.1"/>
    </source>
</evidence>
<dbReference type="Proteomes" id="UP001305414">
    <property type="component" value="Unassembled WGS sequence"/>
</dbReference>
<feature type="region of interest" description="Disordered" evidence="1">
    <location>
        <begin position="23"/>
        <end position="62"/>
    </location>
</feature>
<protein>
    <recommendedName>
        <fullName evidence="6">VIT domain-containing protein</fullName>
    </recommendedName>
</protein>
<dbReference type="Pfam" id="PF08487">
    <property type="entry name" value="VIT"/>
    <property type="match status" value="1"/>
</dbReference>
<dbReference type="PROSITE" id="PS51468">
    <property type="entry name" value="VIT"/>
    <property type="match status" value="1"/>
</dbReference>